<evidence type="ECO:0008006" key="12">
    <source>
        <dbReference type="Google" id="ProtNLM"/>
    </source>
</evidence>
<evidence type="ECO:0000256" key="4">
    <source>
        <dbReference type="ARBA" id="ARBA00022475"/>
    </source>
</evidence>
<gene>
    <name evidence="10" type="ORF">PCOR1329_LOCUS31416</name>
</gene>
<name>A0ABN9SQ35_9DINO</name>
<feature type="transmembrane region" description="Helical" evidence="8">
    <location>
        <begin position="104"/>
        <end position="126"/>
    </location>
</feature>
<reference evidence="10" key="1">
    <citation type="submission" date="2023-10" db="EMBL/GenBank/DDBJ databases">
        <authorList>
            <person name="Chen Y."/>
            <person name="Shah S."/>
            <person name="Dougan E. K."/>
            <person name="Thang M."/>
            <person name="Chan C."/>
        </authorList>
    </citation>
    <scope>NUCLEOTIDE SEQUENCE [LARGE SCALE GENOMIC DNA]</scope>
</reference>
<keyword evidence="11" id="KW-1185">Reference proteome</keyword>
<accession>A0ABN9SQ35</accession>
<keyword evidence="7 8" id="KW-0472">Membrane</keyword>
<dbReference type="Proteomes" id="UP001189429">
    <property type="component" value="Unassembled WGS sequence"/>
</dbReference>
<evidence type="ECO:0000256" key="7">
    <source>
        <dbReference type="ARBA" id="ARBA00023136"/>
    </source>
</evidence>
<proteinExistence type="inferred from homology"/>
<organism evidence="10 11">
    <name type="scientific">Prorocentrum cordatum</name>
    <dbReference type="NCBI Taxonomy" id="2364126"/>
    <lineage>
        <taxon>Eukaryota</taxon>
        <taxon>Sar</taxon>
        <taxon>Alveolata</taxon>
        <taxon>Dinophyceae</taxon>
        <taxon>Prorocentrales</taxon>
        <taxon>Prorocentraceae</taxon>
        <taxon>Prorocentrum</taxon>
    </lineage>
</organism>
<evidence type="ECO:0000256" key="3">
    <source>
        <dbReference type="ARBA" id="ARBA00022448"/>
    </source>
</evidence>
<evidence type="ECO:0000313" key="10">
    <source>
        <dbReference type="EMBL" id="CAK0833844.1"/>
    </source>
</evidence>
<dbReference type="InterPro" id="IPR004706">
    <property type="entry name" value="Arsenical-R_Acr3"/>
</dbReference>
<evidence type="ECO:0000256" key="1">
    <source>
        <dbReference type="ARBA" id="ARBA00004651"/>
    </source>
</evidence>
<keyword evidence="5 8" id="KW-0812">Transmembrane</keyword>
<sequence>MGLEKYLTLWILLAVAVGMALGQIPGIDDVLHKLKLGNTNMLTAVGMVLMLLPPFASVRYNEFVRSISKVPKRIAFGSIVMNWVVGPFLMGGLGIMTLSNQHDLLEGVIFIGAARCIAMVLVWTALAEGDSFLCVSLVLLNSAI</sequence>
<keyword evidence="3" id="KW-0813">Transport</keyword>
<dbReference type="InterPro" id="IPR002657">
    <property type="entry name" value="BilAc:Na_symport/Acr3"/>
</dbReference>
<feature type="transmembrane region" description="Helical" evidence="8">
    <location>
        <begin position="79"/>
        <end position="98"/>
    </location>
</feature>
<evidence type="ECO:0000256" key="8">
    <source>
        <dbReference type="SAM" id="Phobius"/>
    </source>
</evidence>
<comment type="caution">
    <text evidence="10">The sequence shown here is derived from an EMBL/GenBank/DDBJ whole genome shotgun (WGS) entry which is preliminary data.</text>
</comment>
<feature type="transmembrane region" description="Helical" evidence="8">
    <location>
        <begin position="38"/>
        <end position="58"/>
    </location>
</feature>
<dbReference type="EMBL" id="CAUYUJ010012374">
    <property type="protein sequence ID" value="CAK0833844.1"/>
    <property type="molecule type" value="Genomic_DNA"/>
</dbReference>
<dbReference type="Gene3D" id="1.20.1530.20">
    <property type="match status" value="1"/>
</dbReference>
<evidence type="ECO:0000256" key="2">
    <source>
        <dbReference type="ARBA" id="ARBA00010110"/>
    </source>
</evidence>
<dbReference type="Pfam" id="PF01758">
    <property type="entry name" value="SBF"/>
    <property type="match status" value="1"/>
</dbReference>
<comment type="subcellular location">
    <subcellularLocation>
        <location evidence="1">Cell membrane</location>
        <topology evidence="1">Multi-pass membrane protein</topology>
    </subcellularLocation>
</comment>
<dbReference type="InterPro" id="IPR038770">
    <property type="entry name" value="Na+/solute_symporter_sf"/>
</dbReference>
<comment type="similarity">
    <text evidence="2">Belongs to the arsenical resistance-3 (ACR3) (TC 2.A.59) family.</text>
</comment>
<evidence type="ECO:0000256" key="6">
    <source>
        <dbReference type="ARBA" id="ARBA00022989"/>
    </source>
</evidence>
<feature type="signal peptide" evidence="9">
    <location>
        <begin position="1"/>
        <end position="22"/>
    </location>
</feature>
<dbReference type="PANTHER" id="PTHR43057:SF1">
    <property type="entry name" value="ARSENICAL-RESISTANCE PROTEIN 3"/>
    <property type="match status" value="1"/>
</dbReference>
<protein>
    <recommendedName>
        <fullName evidence="12">Arsenical-resistance protein</fullName>
    </recommendedName>
</protein>
<evidence type="ECO:0000256" key="5">
    <source>
        <dbReference type="ARBA" id="ARBA00022692"/>
    </source>
</evidence>
<feature type="chain" id="PRO_5045234069" description="Arsenical-resistance protein" evidence="9">
    <location>
        <begin position="23"/>
        <end position="144"/>
    </location>
</feature>
<evidence type="ECO:0000256" key="9">
    <source>
        <dbReference type="SAM" id="SignalP"/>
    </source>
</evidence>
<keyword evidence="4" id="KW-1003">Cell membrane</keyword>
<evidence type="ECO:0000313" key="11">
    <source>
        <dbReference type="Proteomes" id="UP001189429"/>
    </source>
</evidence>
<keyword evidence="6 8" id="KW-1133">Transmembrane helix</keyword>
<dbReference type="PANTHER" id="PTHR43057">
    <property type="entry name" value="ARSENITE EFFLUX TRANSPORTER"/>
    <property type="match status" value="1"/>
</dbReference>
<keyword evidence="9" id="KW-0732">Signal</keyword>